<dbReference type="AlphaFoldDB" id="A0A6A5QAH5"/>
<dbReference type="InterPro" id="IPR036163">
    <property type="entry name" value="HMA_dom_sf"/>
</dbReference>
<sequence length="135" mass="15009">MSPTRLHSPDREATTTTCFISNLHCPSCVEAIRASLCSLGPKPEDIFVSIVSHSVVVRHATFLAIEDISASLEAAGFEIHSIFQDSNAKHDPIEVKSSGQRSKEWHTSLERAVSRWSKPVELHRSAVDMHKRVVH</sequence>
<dbReference type="Proteomes" id="UP000800096">
    <property type="component" value="Unassembled WGS sequence"/>
</dbReference>
<dbReference type="GO" id="GO:0046872">
    <property type="term" value="F:metal ion binding"/>
    <property type="evidence" value="ECO:0007669"/>
    <property type="project" value="InterPro"/>
</dbReference>
<dbReference type="EMBL" id="ML979140">
    <property type="protein sequence ID" value="KAF1912383.1"/>
    <property type="molecule type" value="Genomic_DNA"/>
</dbReference>
<organism evidence="1 2">
    <name type="scientific">Ampelomyces quisqualis</name>
    <name type="common">Powdery mildew agent</name>
    <dbReference type="NCBI Taxonomy" id="50730"/>
    <lineage>
        <taxon>Eukaryota</taxon>
        <taxon>Fungi</taxon>
        <taxon>Dikarya</taxon>
        <taxon>Ascomycota</taxon>
        <taxon>Pezizomycotina</taxon>
        <taxon>Dothideomycetes</taxon>
        <taxon>Pleosporomycetidae</taxon>
        <taxon>Pleosporales</taxon>
        <taxon>Pleosporineae</taxon>
        <taxon>Phaeosphaeriaceae</taxon>
        <taxon>Ampelomyces</taxon>
    </lineage>
</organism>
<evidence type="ECO:0000313" key="2">
    <source>
        <dbReference type="Proteomes" id="UP000800096"/>
    </source>
</evidence>
<keyword evidence="2" id="KW-1185">Reference proteome</keyword>
<gene>
    <name evidence="1" type="ORF">BDU57DRAFT_458654</name>
</gene>
<name>A0A6A5QAH5_AMPQU</name>
<dbReference type="InterPro" id="IPR017969">
    <property type="entry name" value="Heavy-metal-associated_CS"/>
</dbReference>
<feature type="non-terminal residue" evidence="1">
    <location>
        <position position="135"/>
    </location>
</feature>
<evidence type="ECO:0000313" key="1">
    <source>
        <dbReference type="EMBL" id="KAF1912383.1"/>
    </source>
</evidence>
<dbReference type="OrthoDB" id="3784695at2759"/>
<dbReference type="Gene3D" id="3.30.70.100">
    <property type="match status" value="1"/>
</dbReference>
<protein>
    <submittedName>
        <fullName evidence="1">Uncharacterized protein</fullName>
    </submittedName>
</protein>
<accession>A0A6A5QAH5</accession>
<proteinExistence type="predicted"/>
<dbReference type="PROSITE" id="PS01047">
    <property type="entry name" value="HMA_1"/>
    <property type="match status" value="1"/>
</dbReference>
<dbReference type="SUPFAM" id="SSF55008">
    <property type="entry name" value="HMA, heavy metal-associated domain"/>
    <property type="match status" value="1"/>
</dbReference>
<reference evidence="1" key="1">
    <citation type="journal article" date="2020" name="Stud. Mycol.">
        <title>101 Dothideomycetes genomes: a test case for predicting lifestyles and emergence of pathogens.</title>
        <authorList>
            <person name="Haridas S."/>
            <person name="Albert R."/>
            <person name="Binder M."/>
            <person name="Bloem J."/>
            <person name="Labutti K."/>
            <person name="Salamov A."/>
            <person name="Andreopoulos B."/>
            <person name="Baker S."/>
            <person name="Barry K."/>
            <person name="Bills G."/>
            <person name="Bluhm B."/>
            <person name="Cannon C."/>
            <person name="Castanera R."/>
            <person name="Culley D."/>
            <person name="Daum C."/>
            <person name="Ezra D."/>
            <person name="Gonzalez J."/>
            <person name="Henrissat B."/>
            <person name="Kuo A."/>
            <person name="Liang C."/>
            <person name="Lipzen A."/>
            <person name="Lutzoni F."/>
            <person name="Magnuson J."/>
            <person name="Mondo S."/>
            <person name="Nolan M."/>
            <person name="Ohm R."/>
            <person name="Pangilinan J."/>
            <person name="Park H.-J."/>
            <person name="Ramirez L."/>
            <person name="Alfaro M."/>
            <person name="Sun H."/>
            <person name="Tritt A."/>
            <person name="Yoshinaga Y."/>
            <person name="Zwiers L.-H."/>
            <person name="Turgeon B."/>
            <person name="Goodwin S."/>
            <person name="Spatafora J."/>
            <person name="Crous P."/>
            <person name="Grigoriev I."/>
        </authorList>
    </citation>
    <scope>NUCLEOTIDE SEQUENCE</scope>
    <source>
        <strain evidence="1">HMLAC05119</strain>
    </source>
</reference>